<accession>A0A0D0DPP7</accession>
<organism evidence="3 4">
    <name type="scientific">Paxillus rubicundulus Ve08.2h10</name>
    <dbReference type="NCBI Taxonomy" id="930991"/>
    <lineage>
        <taxon>Eukaryota</taxon>
        <taxon>Fungi</taxon>
        <taxon>Dikarya</taxon>
        <taxon>Basidiomycota</taxon>
        <taxon>Agaricomycotina</taxon>
        <taxon>Agaricomycetes</taxon>
        <taxon>Agaricomycetidae</taxon>
        <taxon>Boletales</taxon>
        <taxon>Paxilineae</taxon>
        <taxon>Paxillaceae</taxon>
        <taxon>Paxillus</taxon>
    </lineage>
</organism>
<dbReference type="OrthoDB" id="2124888at2759"/>
<reference evidence="4" key="2">
    <citation type="submission" date="2015-01" db="EMBL/GenBank/DDBJ databases">
        <title>Evolutionary Origins and Diversification of the Mycorrhizal Mutualists.</title>
        <authorList>
            <consortium name="DOE Joint Genome Institute"/>
            <consortium name="Mycorrhizal Genomics Consortium"/>
            <person name="Kohler A."/>
            <person name="Kuo A."/>
            <person name="Nagy L.G."/>
            <person name="Floudas D."/>
            <person name="Copeland A."/>
            <person name="Barry K.W."/>
            <person name="Cichocki N."/>
            <person name="Veneault-Fourrey C."/>
            <person name="LaButti K."/>
            <person name="Lindquist E.A."/>
            <person name="Lipzen A."/>
            <person name="Lundell T."/>
            <person name="Morin E."/>
            <person name="Murat C."/>
            <person name="Riley R."/>
            <person name="Ohm R."/>
            <person name="Sun H."/>
            <person name="Tunlid A."/>
            <person name="Henrissat B."/>
            <person name="Grigoriev I.V."/>
            <person name="Hibbett D.S."/>
            <person name="Martin F."/>
        </authorList>
    </citation>
    <scope>NUCLEOTIDE SEQUENCE [LARGE SCALE GENOMIC DNA]</scope>
    <source>
        <strain evidence="4">Ve08.2h10</strain>
    </source>
</reference>
<feature type="coiled-coil region" evidence="1">
    <location>
        <begin position="170"/>
        <end position="197"/>
    </location>
</feature>
<reference evidence="3 4" key="1">
    <citation type="submission" date="2014-04" db="EMBL/GenBank/DDBJ databases">
        <authorList>
            <consortium name="DOE Joint Genome Institute"/>
            <person name="Kuo A."/>
            <person name="Kohler A."/>
            <person name="Jargeat P."/>
            <person name="Nagy L.G."/>
            <person name="Floudas D."/>
            <person name="Copeland A."/>
            <person name="Barry K.W."/>
            <person name="Cichocki N."/>
            <person name="Veneault-Fourrey C."/>
            <person name="LaButti K."/>
            <person name="Lindquist E.A."/>
            <person name="Lipzen A."/>
            <person name="Lundell T."/>
            <person name="Morin E."/>
            <person name="Murat C."/>
            <person name="Sun H."/>
            <person name="Tunlid A."/>
            <person name="Henrissat B."/>
            <person name="Grigoriev I.V."/>
            <person name="Hibbett D.S."/>
            <person name="Martin F."/>
            <person name="Nordberg H.P."/>
            <person name="Cantor M.N."/>
            <person name="Hua S.X."/>
        </authorList>
    </citation>
    <scope>NUCLEOTIDE SEQUENCE [LARGE SCALE GENOMIC DNA]</scope>
    <source>
        <strain evidence="3 4">Ve08.2h10</strain>
    </source>
</reference>
<dbReference type="Pfam" id="PF06127">
    <property type="entry name" value="Mpo1-like"/>
    <property type="match status" value="1"/>
</dbReference>
<dbReference type="PANTHER" id="PTHR28026">
    <property type="entry name" value="DUF962 DOMAIN PROTEIN (AFU_ORTHOLOGUE AFUA_8G05310)"/>
    <property type="match status" value="1"/>
</dbReference>
<evidence type="ECO:0000256" key="2">
    <source>
        <dbReference type="SAM" id="Phobius"/>
    </source>
</evidence>
<keyword evidence="4" id="KW-1185">Reference proteome</keyword>
<protein>
    <recommendedName>
        <fullName evidence="5">DUF962-domain-containing protein</fullName>
    </recommendedName>
</protein>
<dbReference type="GO" id="GO:0046521">
    <property type="term" value="P:sphingoid catabolic process"/>
    <property type="evidence" value="ECO:0007669"/>
    <property type="project" value="TreeGrafter"/>
</dbReference>
<keyword evidence="2" id="KW-0472">Membrane</keyword>
<dbReference type="PANTHER" id="PTHR28026:SF9">
    <property type="entry name" value="2-HYDROXY-PALMITIC ACID DIOXYGENASE MPO1"/>
    <property type="match status" value="1"/>
</dbReference>
<proteinExistence type="predicted"/>
<feature type="transmembrane region" description="Helical" evidence="2">
    <location>
        <begin position="24"/>
        <end position="45"/>
    </location>
</feature>
<evidence type="ECO:0000313" key="4">
    <source>
        <dbReference type="Proteomes" id="UP000054538"/>
    </source>
</evidence>
<gene>
    <name evidence="3" type="ORF">PAXRUDRAFT_833190</name>
</gene>
<keyword evidence="1" id="KW-0175">Coiled coil</keyword>
<sequence>MSSLFDVQKQLTFYGSYHSHPVNVFIHIFGVPTLLWSALVLIALIPLPAALPALHHVFNGFLVFDVNASALVAAFYLSYYFLLDPVAALLYTPQLVLSLLTATAYSYRPDSDRNAIIIQLVSWVAQFLGHGLAEGRAPALLDNILGAVVLAPFFVHLELLFKLGYRPQLHEQLQNDVRNEIARLRKEKDDKREAAKEAN</sequence>
<dbReference type="FunCoup" id="A0A0D0DPP7">
    <property type="interactions" value="96"/>
</dbReference>
<evidence type="ECO:0000256" key="1">
    <source>
        <dbReference type="SAM" id="Coils"/>
    </source>
</evidence>
<dbReference type="InterPro" id="IPR009305">
    <property type="entry name" value="Mpo1-like"/>
</dbReference>
<dbReference type="AlphaFoldDB" id="A0A0D0DPP7"/>
<dbReference type="InParanoid" id="A0A0D0DPP7"/>
<dbReference type="GO" id="GO:0005783">
    <property type="term" value="C:endoplasmic reticulum"/>
    <property type="evidence" value="ECO:0007669"/>
    <property type="project" value="TreeGrafter"/>
</dbReference>
<evidence type="ECO:0000313" key="3">
    <source>
        <dbReference type="EMBL" id="KIK80975.1"/>
    </source>
</evidence>
<keyword evidence="2" id="KW-0812">Transmembrane</keyword>
<dbReference type="GO" id="GO:0016020">
    <property type="term" value="C:membrane"/>
    <property type="evidence" value="ECO:0007669"/>
    <property type="project" value="GOC"/>
</dbReference>
<keyword evidence="2" id="KW-1133">Transmembrane helix</keyword>
<evidence type="ECO:0008006" key="5">
    <source>
        <dbReference type="Google" id="ProtNLM"/>
    </source>
</evidence>
<feature type="transmembrane region" description="Helical" evidence="2">
    <location>
        <begin position="57"/>
        <end position="82"/>
    </location>
</feature>
<dbReference type="HOGENOM" id="CLU_081702_1_0_1"/>
<dbReference type="Proteomes" id="UP000054538">
    <property type="component" value="Unassembled WGS sequence"/>
</dbReference>
<name>A0A0D0DPP7_9AGAM</name>
<dbReference type="EMBL" id="KN825890">
    <property type="protein sequence ID" value="KIK80975.1"/>
    <property type="molecule type" value="Genomic_DNA"/>
</dbReference>